<dbReference type="RefSeq" id="XP_695562.6">
    <property type="nucleotide sequence ID" value="XM_690470.10"/>
</dbReference>
<dbReference type="EMBL" id="CU041386">
    <property type="status" value="NOT_ANNOTATED_CDS"/>
    <property type="molecule type" value="Genomic_DNA"/>
</dbReference>
<evidence type="ECO:0000313" key="8">
    <source>
        <dbReference type="Ensembl" id="ENSDARP00000035196"/>
    </source>
</evidence>
<dbReference type="Ensembl" id="ENSDART00000036702.5">
    <property type="protein sequence ID" value="ENSDARP00000035196.3"/>
    <property type="gene ID" value="ENSDARG00000023369.6"/>
</dbReference>
<dbReference type="PhylomeDB" id="F1QXF9"/>
<dbReference type="Gene3D" id="1.20.120.1240">
    <property type="entry name" value="Dynamin, middle domain"/>
    <property type="match status" value="1"/>
</dbReference>
<dbReference type="GO" id="GO:0016185">
    <property type="term" value="P:synaptic vesicle budding from presynaptic endocytic zone membrane"/>
    <property type="evidence" value="ECO:0000318"/>
    <property type="project" value="GO_Central"/>
</dbReference>
<dbReference type="GeneTree" id="ENSGT00940000164201"/>
<dbReference type="Bgee" id="ENSDARG00000023369">
    <property type="expression patterns" value="Expressed in granulocyte and 15 other cell types or tissues"/>
</dbReference>
<dbReference type="PROSITE" id="PS51718">
    <property type="entry name" value="G_DYNAMIN_2"/>
    <property type="match status" value="1"/>
</dbReference>
<dbReference type="InterPro" id="IPR045063">
    <property type="entry name" value="Dynamin_N"/>
</dbReference>
<sequence length="644" mass="73656">MTWWQKEASAIEPEKEIIKQHGLRGRTRKGMEGEFHHHLDENIRPYIDLIDTLRSVGVQNEVSLPTIVVIGDQSSGKSSVLEALSGVALPRGSGIVTRCPLELRLRKVTGVKWKAVLTYRSVKSRPDKQGNNLKTFEFEDSSIVEKHVTDAQNELAGKGVGICDDLITLEVMSKDVCDLTLIDLPGIVRVPVAGQPEDVGDQIKRLIMKYIMKRETINLVVVPCNIDIATTEALRMAQNVDPEGIRTVAILTKPDLIDKGTEKGILKVVQNKVIHLRKGYTMVKCRGQQQINDRITLEEALEEEKEFFQNHDTFRCLLSENKATIKCLAVKLTKDLVDHIKNSLQRVDDQVKKLLWDVKNELKECEGGPPQDPKGAKQFLIKTIKKFNDIVTSMSSGELMLNENLFAELRGEFKKWNDHLEQKKSPFNYSKELMKKNRGRELHGFSNYKLFETILQDHVAQLKEPAINLLHKANGIIAKHLTDRVSQCFRNYPALQSIAMGKAENIQSRQQYKTEQRISEQFDMENIIYTQDSVFLKTLNEITNERYSEEELPLIDKACKYSHMLETYYEIVAQRLTDQLPLMIIHFMLKQTAEIMSIEMLSLVDGTNVSKLLFEDTEVSRKRTELRARLKRLTDAQEALNNFI</sequence>
<dbReference type="Pfam" id="PF01031">
    <property type="entry name" value="Dynamin_M"/>
    <property type="match status" value="1"/>
</dbReference>
<dbReference type="SMR" id="F1QXF9"/>
<dbReference type="InterPro" id="IPR000375">
    <property type="entry name" value="Dynamin_stalk"/>
</dbReference>
<evidence type="ECO:0000256" key="1">
    <source>
        <dbReference type="ARBA" id="ARBA00004496"/>
    </source>
</evidence>
<dbReference type="GeneID" id="360146"/>
<dbReference type="SUPFAM" id="SSF52540">
    <property type="entry name" value="P-loop containing nucleoside triphosphate hydrolases"/>
    <property type="match status" value="1"/>
</dbReference>
<dbReference type="InterPro" id="IPR022812">
    <property type="entry name" value="Dynamin"/>
</dbReference>
<dbReference type="GO" id="GO:0005525">
    <property type="term" value="F:GTP binding"/>
    <property type="evidence" value="ECO:0007669"/>
    <property type="project" value="UniProtKB-KW"/>
</dbReference>
<dbReference type="GO" id="GO:0045202">
    <property type="term" value="C:synapse"/>
    <property type="evidence" value="ECO:0000318"/>
    <property type="project" value="GO_Central"/>
</dbReference>
<dbReference type="PANTHER" id="PTHR11566">
    <property type="entry name" value="DYNAMIN"/>
    <property type="match status" value="1"/>
</dbReference>
<dbReference type="Pfam" id="PF00350">
    <property type="entry name" value="Dynamin_N"/>
    <property type="match status" value="1"/>
</dbReference>
<dbReference type="GO" id="GO:0051607">
    <property type="term" value="P:defense response to virus"/>
    <property type="evidence" value="ECO:0000318"/>
    <property type="project" value="GO_Central"/>
</dbReference>
<dbReference type="ExpressionAtlas" id="F1QXF9">
    <property type="expression patterns" value="baseline and differential"/>
</dbReference>
<dbReference type="STRING" id="7955.ENSDARP00000035196"/>
<evidence type="ECO:0000256" key="2">
    <source>
        <dbReference type="ARBA" id="ARBA00022490"/>
    </source>
</evidence>
<dbReference type="GO" id="GO:0005886">
    <property type="term" value="C:plasma membrane"/>
    <property type="evidence" value="ECO:0000318"/>
    <property type="project" value="GO_Central"/>
</dbReference>
<accession>F1QXF9</accession>
<dbReference type="GO" id="GO:0003924">
    <property type="term" value="F:GTPase activity"/>
    <property type="evidence" value="ECO:0000318"/>
    <property type="project" value="GO_Central"/>
</dbReference>
<dbReference type="InterPro" id="IPR030381">
    <property type="entry name" value="G_DYNAMIN_dom"/>
</dbReference>
<dbReference type="PRINTS" id="PR00195">
    <property type="entry name" value="DYNAMIN"/>
</dbReference>
<dbReference type="HOGENOM" id="CLU_008964_8_0_1"/>
<dbReference type="GO" id="GO:0005634">
    <property type="term" value="C:nucleus"/>
    <property type="evidence" value="ECO:0000318"/>
    <property type="project" value="GO_Central"/>
</dbReference>
<dbReference type="InterPro" id="IPR020850">
    <property type="entry name" value="GED_dom"/>
</dbReference>
<reference evidence="8 9" key="2">
    <citation type="journal article" date="2013" name="Nature">
        <title>The zebrafish reference genome sequence and its relationship to the human genome.</title>
        <authorList>
            <consortium name="Genome Reference Consortium Zebrafish"/>
            <person name="Howe K."/>
            <person name="Clark M.D."/>
            <person name="Torroja C.F."/>
            <person name="Torrance J."/>
            <person name="Berthelot C."/>
            <person name="Muffato M."/>
            <person name="Collins J.E."/>
            <person name="Humphray S."/>
            <person name="McLaren K."/>
            <person name="Matthews L."/>
            <person name="McLaren S."/>
            <person name="Sealy I."/>
            <person name="Caccamo M."/>
            <person name="Churcher C."/>
            <person name="Scott C."/>
            <person name="Barrett J.C."/>
            <person name="Koch R."/>
            <person name="Rauch G.J."/>
            <person name="White S."/>
            <person name="Chow W."/>
            <person name="Kilian B."/>
            <person name="Quintais L.T."/>
            <person name="Guerra-Assuncao J.A."/>
            <person name="Zhou Y."/>
            <person name="Gu Y."/>
            <person name="Yen J."/>
            <person name="Vogel J.H."/>
            <person name="Eyre T."/>
            <person name="Redmond S."/>
            <person name="Banerjee R."/>
            <person name="Chi J."/>
            <person name="Fu B."/>
            <person name="Langley E."/>
            <person name="Maguire S.F."/>
            <person name="Laird G.K."/>
            <person name="Lloyd D."/>
            <person name="Kenyon E."/>
            <person name="Donaldson S."/>
            <person name="Sehra H."/>
            <person name="Almeida-King J."/>
            <person name="Loveland J."/>
            <person name="Trevanion S."/>
            <person name="Jones M."/>
            <person name="Quail M."/>
            <person name="Willey D."/>
            <person name="Hunt A."/>
            <person name="Burton J."/>
            <person name="Sims S."/>
            <person name="McLay K."/>
            <person name="Plumb B."/>
            <person name="Davis J."/>
            <person name="Clee C."/>
            <person name="Oliver K."/>
            <person name="Clark R."/>
            <person name="Riddle C."/>
            <person name="Elliot D."/>
            <person name="Eliott D."/>
            <person name="Threadgold G."/>
            <person name="Harden G."/>
            <person name="Ware D."/>
            <person name="Begum S."/>
            <person name="Mortimore B."/>
            <person name="Mortimer B."/>
            <person name="Kerry G."/>
            <person name="Heath P."/>
            <person name="Phillimore B."/>
            <person name="Tracey A."/>
            <person name="Corby N."/>
            <person name="Dunn M."/>
            <person name="Johnson C."/>
            <person name="Wood J."/>
            <person name="Clark S."/>
            <person name="Pelan S."/>
            <person name="Griffiths G."/>
            <person name="Smith M."/>
            <person name="Glithero R."/>
            <person name="Howden P."/>
            <person name="Barker N."/>
            <person name="Lloyd C."/>
            <person name="Stevens C."/>
            <person name="Harley J."/>
            <person name="Holt K."/>
            <person name="Panagiotidis G."/>
            <person name="Lovell J."/>
            <person name="Beasley H."/>
            <person name="Henderson C."/>
            <person name="Gordon D."/>
            <person name="Auger K."/>
            <person name="Wright D."/>
            <person name="Collins J."/>
            <person name="Raisen C."/>
            <person name="Dyer L."/>
            <person name="Leung K."/>
            <person name="Robertson L."/>
            <person name="Ambridge K."/>
            <person name="Leongamornlert D."/>
            <person name="McGuire S."/>
            <person name="Gilderthorp R."/>
            <person name="Griffiths C."/>
            <person name="Manthravadi D."/>
            <person name="Nichol S."/>
            <person name="Barker G."/>
            <person name="Whitehead S."/>
            <person name="Kay M."/>
            <person name="Brown J."/>
            <person name="Murnane C."/>
            <person name="Gray E."/>
            <person name="Humphries M."/>
            <person name="Sycamore N."/>
            <person name="Barker D."/>
            <person name="Saunders D."/>
            <person name="Wallis J."/>
            <person name="Babbage A."/>
            <person name="Hammond S."/>
            <person name="Mashreghi-Mohammadi M."/>
            <person name="Barr L."/>
            <person name="Martin S."/>
            <person name="Wray P."/>
            <person name="Ellington A."/>
            <person name="Matthews N."/>
            <person name="Ellwood M."/>
            <person name="Woodmansey R."/>
            <person name="Clark G."/>
            <person name="Cooper J."/>
            <person name="Cooper J."/>
            <person name="Tromans A."/>
            <person name="Grafham D."/>
            <person name="Skuce C."/>
            <person name="Pandian R."/>
            <person name="Andrews R."/>
            <person name="Harrison E."/>
            <person name="Kimberley A."/>
            <person name="Garnett J."/>
            <person name="Fosker N."/>
            <person name="Hall R."/>
            <person name="Garner P."/>
            <person name="Kelly D."/>
            <person name="Bird C."/>
            <person name="Palmer S."/>
            <person name="Gehring I."/>
            <person name="Berger A."/>
            <person name="Dooley C.M."/>
            <person name="Ersan-Urun Z."/>
            <person name="Eser C."/>
            <person name="Geiger H."/>
            <person name="Geisler M."/>
            <person name="Karotki L."/>
            <person name="Kirn A."/>
            <person name="Konantz J."/>
            <person name="Konantz M."/>
            <person name="Oberlander M."/>
            <person name="Rudolph-Geiger S."/>
            <person name="Teucke M."/>
            <person name="Lanz C."/>
            <person name="Raddatz G."/>
            <person name="Osoegawa K."/>
            <person name="Zhu B."/>
            <person name="Rapp A."/>
            <person name="Widaa S."/>
            <person name="Langford C."/>
            <person name="Yang F."/>
            <person name="Schuster S.C."/>
            <person name="Carter N.P."/>
            <person name="Harrow J."/>
            <person name="Ning Z."/>
            <person name="Herrero J."/>
            <person name="Searle S.M."/>
            <person name="Enright A."/>
            <person name="Geisler R."/>
            <person name="Plasterk R.H."/>
            <person name="Lee C."/>
            <person name="Westerfield M."/>
            <person name="de Jong P.J."/>
            <person name="Zon L.I."/>
            <person name="Postlethwait J.H."/>
            <person name="Nusslein-Volhard C."/>
            <person name="Hubbard T.J."/>
            <person name="Roest Crollius H."/>
            <person name="Rogers J."/>
            <person name="Stemple D.L."/>
        </authorList>
    </citation>
    <scope>NUCLEOTIDE SEQUENCE [LARGE SCALE GENOMIC DNA]</scope>
    <source>
        <strain evidence="8">Tuebingen</strain>
    </source>
</reference>
<organism evidence="8">
    <name type="scientific">Danio rerio</name>
    <name type="common">Zebrafish</name>
    <name type="synonym">Brachydanio rerio</name>
    <dbReference type="NCBI Taxonomy" id="7955"/>
    <lineage>
        <taxon>Eukaryota</taxon>
        <taxon>Metazoa</taxon>
        <taxon>Chordata</taxon>
        <taxon>Craniata</taxon>
        <taxon>Vertebrata</taxon>
        <taxon>Euteleostomi</taxon>
        <taxon>Actinopterygii</taxon>
        <taxon>Neopterygii</taxon>
        <taxon>Teleostei</taxon>
        <taxon>Ostariophysi</taxon>
        <taxon>Cypriniformes</taxon>
        <taxon>Danionidae</taxon>
        <taxon>Danioninae</taxon>
        <taxon>Danio</taxon>
    </lineage>
</organism>
<evidence type="ECO:0000313" key="11">
    <source>
        <dbReference type="ZFIN" id="ZDB-GENE-030721-8"/>
    </source>
</evidence>
<dbReference type="GO" id="GO:0008017">
    <property type="term" value="F:microtubule binding"/>
    <property type="evidence" value="ECO:0000318"/>
    <property type="project" value="GO_Central"/>
</dbReference>
<dbReference type="Gene3D" id="3.40.50.300">
    <property type="entry name" value="P-loop containing nucleotide triphosphate hydrolases"/>
    <property type="match status" value="1"/>
</dbReference>
<feature type="domain" description="GED" evidence="6">
    <location>
        <begin position="558"/>
        <end position="644"/>
    </location>
</feature>
<dbReference type="AGR" id="ZFIN:ZDB-GENE-030721-8"/>
<evidence type="ECO:0000256" key="3">
    <source>
        <dbReference type="ARBA" id="ARBA00022741"/>
    </source>
</evidence>
<dbReference type="SMART" id="SM00302">
    <property type="entry name" value="GED"/>
    <property type="match status" value="1"/>
</dbReference>
<evidence type="ECO:0000313" key="10">
    <source>
        <dbReference type="RefSeq" id="XP_695562.6"/>
    </source>
</evidence>
<evidence type="ECO:0000259" key="6">
    <source>
        <dbReference type="PROSITE" id="PS51388"/>
    </source>
</evidence>
<feature type="domain" description="Dynamin-type G" evidence="7">
    <location>
        <begin position="61"/>
        <end position="345"/>
    </location>
</feature>
<evidence type="ECO:0000259" key="7">
    <source>
        <dbReference type="PROSITE" id="PS51718"/>
    </source>
</evidence>
<comment type="similarity">
    <text evidence="5">Belongs to the TRAFAC class dynamin-like GTPase superfamily. Dynamin/Fzo/YdjA family.</text>
</comment>
<gene>
    <name evidence="8 10 11" type="primary">mxd</name>
</gene>
<protein>
    <submittedName>
        <fullName evidence="10">Interferon-induced GTP-binding protein Mx3</fullName>
    </submittedName>
    <submittedName>
        <fullName evidence="8">Myxovirus (influenza virus) resistance D</fullName>
    </submittedName>
</protein>
<dbReference type="GO" id="GO:0005737">
    <property type="term" value="C:cytoplasm"/>
    <property type="evidence" value="ECO:0000318"/>
    <property type="project" value="GO_Central"/>
</dbReference>
<dbReference type="GO" id="GO:0098793">
    <property type="term" value="C:presynapse"/>
    <property type="evidence" value="ECO:0007669"/>
    <property type="project" value="GOC"/>
</dbReference>
<dbReference type="Pfam" id="PF02212">
    <property type="entry name" value="GED"/>
    <property type="match status" value="1"/>
</dbReference>
<dbReference type="FunFam" id="1.20.120.1240:FF:000007">
    <property type="entry name" value="Interferon-induced GTP-binding protein Mx1"/>
    <property type="match status" value="1"/>
</dbReference>
<name>F1QXF9_DANRE</name>
<dbReference type="Proteomes" id="UP000000437">
    <property type="component" value="Chromosome 25"/>
</dbReference>
<dbReference type="OMA" id="GMMISRC"/>
<keyword evidence="3 5" id="KW-0547">Nucleotide-binding</keyword>
<accession>A0A8N7UVH9</accession>
<dbReference type="InterPro" id="IPR027417">
    <property type="entry name" value="P-loop_NTPase"/>
</dbReference>
<dbReference type="PROSITE" id="PS51388">
    <property type="entry name" value="GED"/>
    <property type="match status" value="1"/>
</dbReference>
<dbReference type="PROSITE" id="PS00410">
    <property type="entry name" value="G_DYNAMIN_1"/>
    <property type="match status" value="1"/>
</dbReference>
<dbReference type="GO" id="GO:0005874">
    <property type="term" value="C:microtubule"/>
    <property type="evidence" value="ECO:0000318"/>
    <property type="project" value="GO_Central"/>
</dbReference>
<proteinExistence type="inferred from homology"/>
<reference evidence="8" key="1">
    <citation type="submission" date="2011-07" db="UniProtKB">
        <authorList>
            <consortium name="Ensembl"/>
        </authorList>
    </citation>
    <scope>IDENTIFICATION</scope>
    <source>
        <strain evidence="8">Tuebingen</strain>
    </source>
</reference>
<dbReference type="PANTHER" id="PTHR11566:SF225">
    <property type="entry name" value="INTERFERON-INDUCED GTP-BINDING PROTEIN MX-RELATED"/>
    <property type="match status" value="1"/>
</dbReference>
<reference evidence="10" key="3">
    <citation type="submission" date="2025-04" db="UniProtKB">
        <authorList>
            <consortium name="RefSeq"/>
        </authorList>
    </citation>
    <scope>IDENTIFICATION</scope>
    <source>
        <strain evidence="10">Tuebingen</strain>
    </source>
</reference>
<dbReference type="SMART" id="SM00053">
    <property type="entry name" value="DYNc"/>
    <property type="match status" value="1"/>
</dbReference>
<keyword evidence="4 5" id="KW-0342">GTP-binding</keyword>
<dbReference type="CTD" id="360146"/>
<dbReference type="FunFam" id="3.40.50.300:FF:000621">
    <property type="entry name" value="Interferon-induced GTP-binding protein Mx1"/>
    <property type="match status" value="1"/>
</dbReference>
<evidence type="ECO:0000313" key="9">
    <source>
        <dbReference type="Proteomes" id="UP000000437"/>
    </source>
</evidence>
<comment type="subcellular location">
    <subcellularLocation>
        <location evidence="1">Cytoplasm</location>
    </subcellularLocation>
</comment>
<dbReference type="eggNOG" id="KOG0446">
    <property type="taxonomic scope" value="Eukaryota"/>
</dbReference>
<dbReference type="OrthoDB" id="5061070at2759"/>
<keyword evidence="9" id="KW-1185">Reference proteome</keyword>
<dbReference type="ZFIN" id="ZDB-GENE-030721-8">
    <property type="gene designation" value="mxd"/>
</dbReference>
<evidence type="ECO:0000256" key="5">
    <source>
        <dbReference type="RuleBase" id="RU003932"/>
    </source>
</evidence>
<dbReference type="AlphaFoldDB" id="F1QXF9"/>
<dbReference type="InterPro" id="IPR003130">
    <property type="entry name" value="GED"/>
</dbReference>
<evidence type="ECO:0000256" key="4">
    <source>
        <dbReference type="ARBA" id="ARBA00023134"/>
    </source>
</evidence>
<dbReference type="CDD" id="cd08771">
    <property type="entry name" value="DLP_1"/>
    <property type="match status" value="1"/>
</dbReference>
<dbReference type="InterPro" id="IPR019762">
    <property type="entry name" value="Dynamin_GTPase_CS"/>
</dbReference>
<dbReference type="EMBL" id="CU062667">
    <property type="status" value="NOT_ANNOTATED_CDS"/>
    <property type="molecule type" value="Genomic_DNA"/>
</dbReference>
<dbReference type="InterPro" id="IPR001401">
    <property type="entry name" value="Dynamin_GTPase"/>
</dbReference>
<dbReference type="PaxDb" id="7955-ENSDARP00000035196"/>
<keyword evidence="2" id="KW-0963">Cytoplasm</keyword>